<organism evidence="4 5">
    <name type="scientific">Paludisphaera borealis</name>
    <dbReference type="NCBI Taxonomy" id="1387353"/>
    <lineage>
        <taxon>Bacteria</taxon>
        <taxon>Pseudomonadati</taxon>
        <taxon>Planctomycetota</taxon>
        <taxon>Planctomycetia</taxon>
        <taxon>Isosphaerales</taxon>
        <taxon>Isosphaeraceae</taxon>
        <taxon>Paludisphaera</taxon>
    </lineage>
</organism>
<dbReference type="OrthoDB" id="2082707at2"/>
<proteinExistence type="inferred from homology"/>
<evidence type="ECO:0000313" key="4">
    <source>
        <dbReference type="EMBL" id="APW63011.1"/>
    </source>
</evidence>
<keyword evidence="2 3" id="KW-0732">Signal</keyword>
<dbReference type="Proteomes" id="UP000186309">
    <property type="component" value="Chromosome"/>
</dbReference>
<accession>A0A1U7CVQ7</accession>
<evidence type="ECO:0000256" key="1">
    <source>
        <dbReference type="ARBA" id="ARBA00005445"/>
    </source>
</evidence>
<evidence type="ECO:0008006" key="6">
    <source>
        <dbReference type="Google" id="ProtNLM"/>
    </source>
</evidence>
<dbReference type="Pfam" id="PF11999">
    <property type="entry name" value="Ice_binding"/>
    <property type="match status" value="1"/>
</dbReference>
<reference evidence="5" key="1">
    <citation type="submission" date="2016-12" db="EMBL/GenBank/DDBJ databases">
        <title>Comparative genomics of four Isosphaeraceae planctomycetes: a common pool of plasmids and glycoside hydrolase genes.</title>
        <authorList>
            <person name="Ivanova A."/>
        </authorList>
    </citation>
    <scope>NUCLEOTIDE SEQUENCE [LARGE SCALE GENOMIC DNA]</scope>
    <source>
        <strain evidence="5">PX4</strain>
    </source>
</reference>
<dbReference type="EMBL" id="CP019082">
    <property type="protein sequence ID" value="APW63011.1"/>
    <property type="molecule type" value="Genomic_DNA"/>
</dbReference>
<name>A0A1U7CVQ7_9BACT</name>
<keyword evidence="5" id="KW-1185">Reference proteome</keyword>
<dbReference type="RefSeq" id="WP_076349425.1">
    <property type="nucleotide sequence ID" value="NZ_CP019082.1"/>
</dbReference>
<dbReference type="AlphaFoldDB" id="A0A1U7CVQ7"/>
<dbReference type="InterPro" id="IPR021884">
    <property type="entry name" value="Ice-bd_prot"/>
</dbReference>
<evidence type="ECO:0000256" key="2">
    <source>
        <dbReference type="ARBA" id="ARBA00022729"/>
    </source>
</evidence>
<feature type="signal peptide" evidence="3">
    <location>
        <begin position="1"/>
        <end position="23"/>
    </location>
</feature>
<evidence type="ECO:0000256" key="3">
    <source>
        <dbReference type="SAM" id="SignalP"/>
    </source>
</evidence>
<evidence type="ECO:0000313" key="5">
    <source>
        <dbReference type="Proteomes" id="UP000186309"/>
    </source>
</evidence>
<comment type="similarity">
    <text evidence="1">Belongs to the ice-binding protein family.</text>
</comment>
<protein>
    <recommendedName>
        <fullName evidence="6">PEP-CTERM protein-sorting domain-containing protein</fullName>
    </recommendedName>
</protein>
<feature type="chain" id="PRO_5012414249" description="PEP-CTERM protein-sorting domain-containing protein" evidence="3">
    <location>
        <begin position="24"/>
        <end position="264"/>
    </location>
</feature>
<gene>
    <name evidence="4" type="ORF">BSF38_04569</name>
</gene>
<sequence>MRTKTLVLLAITAFVGLPSQATAAILLGTAGDFAVLAGSTVTNTGPTVINGGDVGVSPGSAITGFPPGSITPPYTTHAGDAVAAQAQTDLTTAYNQAAGLAHTQVLTGQDLGGLTLTAGVYFFASSAQLTGTLTLDAQGDPNAQFVFQIGSTLTTASNSSVVTINNGSGMSGCTVFWQVGSSATLGTGTAFEGHILALTSITMTTGATILDGSALARNGEVTLDSNVITNCSAGAVPEPATLTLALVGGVVLGLPSLRQWLRRR</sequence>
<dbReference type="KEGG" id="pbor:BSF38_04569"/>